<evidence type="ECO:0000256" key="2">
    <source>
        <dbReference type="ARBA" id="ARBA00022747"/>
    </source>
</evidence>
<gene>
    <name evidence="5" type="ORF">EV148_104148</name>
</gene>
<reference evidence="5 6" key="1">
    <citation type="journal article" date="2015" name="Stand. Genomic Sci.">
        <title>Genomic Encyclopedia of Bacterial and Archaeal Type Strains, Phase III: the genomes of soil and plant-associated and newly described type strains.</title>
        <authorList>
            <person name="Whitman W.B."/>
            <person name="Woyke T."/>
            <person name="Klenk H.P."/>
            <person name="Zhou Y."/>
            <person name="Lilburn T.G."/>
            <person name="Beck B.J."/>
            <person name="De Vos P."/>
            <person name="Vandamme P."/>
            <person name="Eisen J.A."/>
            <person name="Garrity G."/>
            <person name="Hugenholtz P."/>
            <person name="Kyrpides N.C."/>
        </authorList>
    </citation>
    <scope>NUCLEOTIDE SEQUENCE [LARGE SCALE GENOMIC DNA]</scope>
    <source>
        <strain evidence="5 6">A3</strain>
    </source>
</reference>
<evidence type="ECO:0000259" key="4">
    <source>
        <dbReference type="Pfam" id="PF01420"/>
    </source>
</evidence>
<evidence type="ECO:0000256" key="3">
    <source>
        <dbReference type="ARBA" id="ARBA00023125"/>
    </source>
</evidence>
<feature type="domain" description="Type I restriction modification DNA specificity" evidence="4">
    <location>
        <begin position="130"/>
        <end position="302"/>
    </location>
</feature>
<keyword evidence="2" id="KW-0680">Restriction system</keyword>
<evidence type="ECO:0000313" key="5">
    <source>
        <dbReference type="EMBL" id="TCO40786.1"/>
    </source>
</evidence>
<dbReference type="InterPro" id="IPR052021">
    <property type="entry name" value="Type-I_RS_S_subunit"/>
</dbReference>
<dbReference type="Pfam" id="PF01420">
    <property type="entry name" value="Methylase_S"/>
    <property type="match status" value="1"/>
</dbReference>
<dbReference type="Proteomes" id="UP000294862">
    <property type="component" value="Unassembled WGS sequence"/>
</dbReference>
<protein>
    <submittedName>
        <fullName evidence="5">Type I restriction enzyme S subunit</fullName>
    </submittedName>
</protein>
<dbReference type="SUPFAM" id="SSF116734">
    <property type="entry name" value="DNA methylase specificity domain"/>
    <property type="match status" value="2"/>
</dbReference>
<comment type="similarity">
    <text evidence="1">Belongs to the type-I restriction system S methylase family.</text>
</comment>
<evidence type="ECO:0000313" key="6">
    <source>
        <dbReference type="Proteomes" id="UP000294862"/>
    </source>
</evidence>
<dbReference type="EMBL" id="SLWQ01000004">
    <property type="protein sequence ID" value="TCO40786.1"/>
    <property type="molecule type" value="Genomic_DNA"/>
</dbReference>
<name>A0A4R2I9T2_9GAMM</name>
<keyword evidence="6" id="KW-1185">Reference proteome</keyword>
<accession>A0A4R2I9T2</accession>
<dbReference type="AlphaFoldDB" id="A0A4R2I9T2"/>
<dbReference type="InterPro" id="IPR000055">
    <property type="entry name" value="Restrct_endonuc_typeI_TRD"/>
</dbReference>
<dbReference type="Gene3D" id="1.10.287.1120">
    <property type="entry name" value="Bipartite methylase S protein"/>
    <property type="match status" value="1"/>
</dbReference>
<dbReference type="GO" id="GO:0003677">
    <property type="term" value="F:DNA binding"/>
    <property type="evidence" value="ECO:0007669"/>
    <property type="project" value="UniProtKB-KW"/>
</dbReference>
<dbReference type="GO" id="GO:0009307">
    <property type="term" value="P:DNA restriction-modification system"/>
    <property type="evidence" value="ECO:0007669"/>
    <property type="project" value="UniProtKB-KW"/>
</dbReference>
<sequence>MSPLYTVFRFSEDQTDFYEHYFRSSGWHSYLRSAASTGARHDRMSITTGAFMRMPMPVPSRNEQQKIADCLTSLDQVIAAQGRKVEALKAHKRGLMQQLFPREGETRPRLRFPEFRDAPEWRTRRFFDLFRDVLDFRGRTPKKLGMEWGGGDIISLSANNVKNGFIDYSAECYLASDELHSRWMAGANLEKDDIVFTMEAPLGKALLIPDQRKYVLSQRVVAFKTKPDVVNAFLIQLIWSDGFQRAIDLLSTGSTAKGVSQKSLQGLVVSLPEKDEQQRIADCLSSLDTQITAETHQLAALKTHKQGLMQQLFPAPEE</sequence>
<proteinExistence type="inferred from homology"/>
<dbReference type="Gene3D" id="3.90.220.20">
    <property type="entry name" value="DNA methylase specificity domains"/>
    <property type="match status" value="2"/>
</dbReference>
<dbReference type="PANTHER" id="PTHR30408">
    <property type="entry name" value="TYPE-1 RESTRICTION ENZYME ECOKI SPECIFICITY PROTEIN"/>
    <property type="match status" value="1"/>
</dbReference>
<evidence type="ECO:0000256" key="1">
    <source>
        <dbReference type="ARBA" id="ARBA00010923"/>
    </source>
</evidence>
<dbReference type="PANTHER" id="PTHR30408:SF12">
    <property type="entry name" value="TYPE I RESTRICTION ENZYME MJAVIII SPECIFICITY SUBUNIT"/>
    <property type="match status" value="1"/>
</dbReference>
<comment type="caution">
    <text evidence="5">The sequence shown here is derived from an EMBL/GenBank/DDBJ whole genome shotgun (WGS) entry which is preliminary data.</text>
</comment>
<keyword evidence="3" id="KW-0238">DNA-binding</keyword>
<organism evidence="5 6">
    <name type="scientific">Dokdonella fugitiva</name>
    <dbReference type="NCBI Taxonomy" id="328517"/>
    <lineage>
        <taxon>Bacteria</taxon>
        <taxon>Pseudomonadati</taxon>
        <taxon>Pseudomonadota</taxon>
        <taxon>Gammaproteobacteria</taxon>
        <taxon>Lysobacterales</taxon>
        <taxon>Rhodanobacteraceae</taxon>
        <taxon>Dokdonella</taxon>
    </lineage>
</organism>
<dbReference type="InterPro" id="IPR044946">
    <property type="entry name" value="Restrct_endonuc_typeI_TRD_sf"/>
</dbReference>